<gene>
    <name evidence="3" type="ORF">NCTC11009_00501</name>
</gene>
<name>A0A2X1WKI8_9BURK</name>
<feature type="transmembrane region" description="Helical" evidence="2">
    <location>
        <begin position="46"/>
        <end position="70"/>
    </location>
</feature>
<keyword evidence="2" id="KW-1133">Transmembrane helix</keyword>
<feature type="transmembrane region" description="Helical" evidence="2">
    <location>
        <begin position="76"/>
        <end position="93"/>
    </location>
</feature>
<keyword evidence="2" id="KW-0812">Transmembrane</keyword>
<dbReference type="Proteomes" id="UP000250242">
    <property type="component" value="Unassembled WGS sequence"/>
</dbReference>
<organism evidence="3 4">
    <name type="scientific">Oligella urethralis</name>
    <dbReference type="NCBI Taxonomy" id="90245"/>
    <lineage>
        <taxon>Bacteria</taxon>
        <taxon>Pseudomonadati</taxon>
        <taxon>Pseudomonadota</taxon>
        <taxon>Betaproteobacteria</taxon>
        <taxon>Burkholderiales</taxon>
        <taxon>Alcaligenaceae</taxon>
        <taxon>Oligella</taxon>
    </lineage>
</organism>
<dbReference type="RefSeq" id="WP_113062247.1">
    <property type="nucleotide sequence ID" value="NZ_UATH01000001.1"/>
</dbReference>
<feature type="transmembrane region" description="Helical" evidence="2">
    <location>
        <begin position="18"/>
        <end position="34"/>
    </location>
</feature>
<feature type="compositionally biased region" description="Basic and acidic residues" evidence="1">
    <location>
        <begin position="107"/>
        <end position="128"/>
    </location>
</feature>
<accession>A0A2X1WKI8</accession>
<evidence type="ECO:0000313" key="3">
    <source>
        <dbReference type="EMBL" id="SPY07305.1"/>
    </source>
</evidence>
<evidence type="ECO:0000313" key="4">
    <source>
        <dbReference type="Proteomes" id="UP000250242"/>
    </source>
</evidence>
<dbReference type="AlphaFoldDB" id="A0A2X1WKI8"/>
<protein>
    <submittedName>
        <fullName evidence="3">Uncharacterized protein</fullName>
    </submittedName>
</protein>
<sequence>MIDWNRDSGERVYGLKQLAYPLFTLTSGFYVWVFNKVFKEITKMHYYIVLILVGLTIYLGLLVFFVVFYHGSQFNLNNAGHIFIFWFLIMIFGRRYLPIWVEEDAEEVKGDRTVKEKEKEKGGPVDDA</sequence>
<feature type="region of interest" description="Disordered" evidence="1">
    <location>
        <begin position="106"/>
        <end position="128"/>
    </location>
</feature>
<proteinExistence type="predicted"/>
<reference evidence="3 4" key="1">
    <citation type="submission" date="2018-06" db="EMBL/GenBank/DDBJ databases">
        <authorList>
            <consortium name="Pathogen Informatics"/>
            <person name="Doyle S."/>
        </authorList>
    </citation>
    <scope>NUCLEOTIDE SEQUENCE [LARGE SCALE GENOMIC DNA]</scope>
    <source>
        <strain evidence="3 4">NCTC11009</strain>
    </source>
</reference>
<evidence type="ECO:0000256" key="1">
    <source>
        <dbReference type="SAM" id="MobiDB-lite"/>
    </source>
</evidence>
<dbReference type="EMBL" id="UATH01000001">
    <property type="protein sequence ID" value="SPY07305.1"/>
    <property type="molecule type" value="Genomic_DNA"/>
</dbReference>
<evidence type="ECO:0000256" key="2">
    <source>
        <dbReference type="SAM" id="Phobius"/>
    </source>
</evidence>
<keyword evidence="2" id="KW-0472">Membrane</keyword>